<name>A0A8T0HAE6_CERPU</name>
<dbReference type="EMBL" id="CM026427">
    <property type="protein sequence ID" value="KAG0568250.1"/>
    <property type="molecule type" value="Genomic_DNA"/>
</dbReference>
<feature type="compositionally biased region" description="Polar residues" evidence="2">
    <location>
        <begin position="550"/>
        <end position="569"/>
    </location>
</feature>
<organism evidence="3 4">
    <name type="scientific">Ceratodon purpureus</name>
    <name type="common">Fire moss</name>
    <name type="synonym">Dicranum purpureum</name>
    <dbReference type="NCBI Taxonomy" id="3225"/>
    <lineage>
        <taxon>Eukaryota</taxon>
        <taxon>Viridiplantae</taxon>
        <taxon>Streptophyta</taxon>
        <taxon>Embryophyta</taxon>
        <taxon>Bryophyta</taxon>
        <taxon>Bryophytina</taxon>
        <taxon>Bryopsida</taxon>
        <taxon>Dicranidae</taxon>
        <taxon>Pseudoditrichales</taxon>
        <taxon>Ditrichaceae</taxon>
        <taxon>Ceratodon</taxon>
    </lineage>
</organism>
<feature type="coiled-coil region" evidence="1">
    <location>
        <begin position="37"/>
        <end position="81"/>
    </location>
</feature>
<accession>A0A8T0HAE6</accession>
<reference evidence="3 4" key="1">
    <citation type="submission" date="2020-06" db="EMBL/GenBank/DDBJ databases">
        <title>WGS assembly of Ceratodon purpureus strain R40.</title>
        <authorList>
            <person name="Carey S.B."/>
            <person name="Jenkins J."/>
            <person name="Shu S."/>
            <person name="Lovell J.T."/>
            <person name="Sreedasyam A."/>
            <person name="Maumus F."/>
            <person name="Tiley G.P."/>
            <person name="Fernandez-Pozo N."/>
            <person name="Barry K."/>
            <person name="Chen C."/>
            <person name="Wang M."/>
            <person name="Lipzen A."/>
            <person name="Daum C."/>
            <person name="Saski C.A."/>
            <person name="Payton A.C."/>
            <person name="Mcbreen J.C."/>
            <person name="Conrad R.E."/>
            <person name="Kollar L.M."/>
            <person name="Olsson S."/>
            <person name="Huttunen S."/>
            <person name="Landis J.B."/>
            <person name="Wickett N.J."/>
            <person name="Johnson M.G."/>
            <person name="Rensing S.A."/>
            <person name="Grimwood J."/>
            <person name="Schmutz J."/>
            <person name="Mcdaniel S.F."/>
        </authorList>
    </citation>
    <scope>NUCLEOTIDE SEQUENCE [LARGE SCALE GENOMIC DNA]</scope>
    <source>
        <strain evidence="3 4">R40</strain>
    </source>
</reference>
<gene>
    <name evidence="3" type="ORF">KC19_6G006100</name>
</gene>
<dbReference type="Proteomes" id="UP000822688">
    <property type="component" value="Chromosome 6"/>
</dbReference>
<feature type="compositionally biased region" description="Gly residues" evidence="2">
    <location>
        <begin position="574"/>
        <end position="584"/>
    </location>
</feature>
<comment type="caution">
    <text evidence="3">The sequence shown here is derived from an EMBL/GenBank/DDBJ whole genome shotgun (WGS) entry which is preliminary data.</text>
</comment>
<evidence type="ECO:0000256" key="2">
    <source>
        <dbReference type="SAM" id="MobiDB-lite"/>
    </source>
</evidence>
<feature type="coiled-coil region" evidence="1">
    <location>
        <begin position="176"/>
        <end position="203"/>
    </location>
</feature>
<dbReference type="AlphaFoldDB" id="A0A8T0HAE6"/>
<keyword evidence="1" id="KW-0175">Coiled coil</keyword>
<protein>
    <submittedName>
        <fullName evidence="3">Uncharacterized protein</fullName>
    </submittedName>
</protein>
<feature type="region of interest" description="Disordered" evidence="2">
    <location>
        <begin position="287"/>
        <end position="308"/>
    </location>
</feature>
<sequence length="735" mass="77889">MAEKKEDEDVEIIRNVLSVQHVPVVGSLAWDKLQFLLHSLCDRISSQAARLEKAEEQGKSLANFKDELNLLSQNAAAAAKADKEAEAQKQAKFLEVFETRLKALEELLAPLKAIPNFASILAQLGDMPKRVSVVEVGLQDAGTRLSSLDSHVHQIDNDLRELDSEVAQKGGGTGGGTDLAERIKSLEQQLEEFQALMNQITKAHTADLEAIQKVQRTLRAELEAKPLGQVSEDGSNNAGLNELQKRLERKADIDVVEQLIRASTNTKDGLEALARVMEELKKGIKNSTGFSVSTGSETDKSISNSGGGDDRIKKLEEALAALTNKLSTKADRGAIDEIQLKLASGGGGDNGGGGGDGALTDIIAKKVDRDEMQELMKGFGGGGSLKELMEKINAVNNSVVALAERSDLAVLLAKRAEQIAHPAATIHGAGGHTDDEEIQQVVNEHANRIMVYADMLLQMQVVLATKADNSTLSALRDIVDKMQAEAGGATKAALEAQEKTQEQMKATIKSHEKMLVKLLEDVGILGKGVLIMSGHDDEFHPDKFPPSPSYTPSSQGVIPSAPITPNSTERGNDGTKGGGGGGAIGSVTNITNVSTTQINTPSSTPASPPSSPNVQATSSVKNNSATSGLAVNPTLPTPPLPAASSEPIVSKPSQRPSANPALEAIEAAPKVVPISTTNKKRSITPTRKNSRFGTAGSTVRQASVLHITNIQEASQAVADSKYRETLSLLEVNNNI</sequence>
<dbReference type="Gene3D" id="1.20.5.340">
    <property type="match status" value="1"/>
</dbReference>
<evidence type="ECO:0000256" key="1">
    <source>
        <dbReference type="SAM" id="Coils"/>
    </source>
</evidence>
<feature type="compositionally biased region" description="Polar residues" evidence="2">
    <location>
        <begin position="586"/>
        <end position="599"/>
    </location>
</feature>
<feature type="compositionally biased region" description="Polar residues" evidence="2">
    <location>
        <begin position="287"/>
        <end position="304"/>
    </location>
</feature>
<feature type="region of interest" description="Disordered" evidence="2">
    <location>
        <begin position="537"/>
        <end position="658"/>
    </location>
</feature>
<keyword evidence="4" id="KW-1185">Reference proteome</keyword>
<proteinExistence type="predicted"/>
<evidence type="ECO:0000313" key="3">
    <source>
        <dbReference type="EMBL" id="KAG0568250.1"/>
    </source>
</evidence>
<feature type="coiled-coil region" evidence="1">
    <location>
        <begin position="494"/>
        <end position="521"/>
    </location>
</feature>
<feature type="compositionally biased region" description="Polar residues" evidence="2">
    <location>
        <begin position="613"/>
        <end position="629"/>
    </location>
</feature>
<evidence type="ECO:0000313" key="4">
    <source>
        <dbReference type="Proteomes" id="UP000822688"/>
    </source>
</evidence>